<keyword evidence="1 3" id="KW-0489">Methyltransferase</keyword>
<dbReference type="AlphaFoldDB" id="A0A7I7JX65"/>
<dbReference type="RefSeq" id="WP_098004640.1">
    <property type="nucleotide sequence ID" value="NZ_AP022563.1"/>
</dbReference>
<proteinExistence type="predicted"/>
<dbReference type="PANTHER" id="PTHR43619">
    <property type="entry name" value="S-ADENOSYL-L-METHIONINE-DEPENDENT METHYLTRANSFERASE YKTD-RELATED"/>
    <property type="match status" value="1"/>
</dbReference>
<evidence type="ECO:0000256" key="1">
    <source>
        <dbReference type="ARBA" id="ARBA00022603"/>
    </source>
</evidence>
<dbReference type="InterPro" id="IPR016874">
    <property type="entry name" value="TcmP-like"/>
</dbReference>
<dbReference type="Pfam" id="PF04072">
    <property type="entry name" value="LCM"/>
    <property type="match status" value="1"/>
</dbReference>
<protein>
    <submittedName>
        <fullName evidence="3">Putative O-methyltransferase Omt</fullName>
    </submittedName>
</protein>
<dbReference type="InterPro" id="IPR007213">
    <property type="entry name" value="Ppm1/Ppm2/Tcmp"/>
</dbReference>
<dbReference type="Gene3D" id="3.40.50.150">
    <property type="entry name" value="Vaccinia Virus protein VP39"/>
    <property type="match status" value="1"/>
</dbReference>
<evidence type="ECO:0000256" key="2">
    <source>
        <dbReference type="ARBA" id="ARBA00022679"/>
    </source>
</evidence>
<name>A0A7I7JX65_9MYCO</name>
<organism evidence="3 4">
    <name type="scientific">Mycolicibacterium duvalii</name>
    <dbReference type="NCBI Taxonomy" id="39688"/>
    <lineage>
        <taxon>Bacteria</taxon>
        <taxon>Bacillati</taxon>
        <taxon>Actinomycetota</taxon>
        <taxon>Actinomycetes</taxon>
        <taxon>Mycobacteriales</taxon>
        <taxon>Mycobacteriaceae</taxon>
        <taxon>Mycolicibacterium</taxon>
    </lineage>
</organism>
<dbReference type="EMBL" id="AP022563">
    <property type="protein sequence ID" value="BBX16430.1"/>
    <property type="molecule type" value="Genomic_DNA"/>
</dbReference>
<evidence type="ECO:0000313" key="4">
    <source>
        <dbReference type="Proteomes" id="UP000467006"/>
    </source>
</evidence>
<dbReference type="GO" id="GO:0032259">
    <property type="term" value="P:methylation"/>
    <property type="evidence" value="ECO:0007669"/>
    <property type="project" value="UniProtKB-KW"/>
</dbReference>
<dbReference type="InterPro" id="IPR029063">
    <property type="entry name" value="SAM-dependent_MTases_sf"/>
</dbReference>
<reference evidence="3 4" key="1">
    <citation type="journal article" date="2019" name="Emerg. Microbes Infect.">
        <title>Comprehensive subspecies identification of 175 nontuberculous mycobacteria species based on 7547 genomic profiles.</title>
        <authorList>
            <person name="Matsumoto Y."/>
            <person name="Kinjo T."/>
            <person name="Motooka D."/>
            <person name="Nabeya D."/>
            <person name="Jung N."/>
            <person name="Uechi K."/>
            <person name="Horii T."/>
            <person name="Iida T."/>
            <person name="Fujita J."/>
            <person name="Nakamura S."/>
        </authorList>
    </citation>
    <scope>NUCLEOTIDE SEQUENCE [LARGE SCALE GENOMIC DNA]</scope>
    <source>
        <strain evidence="3 4">JCM 6396</strain>
    </source>
</reference>
<dbReference type="PIRSF" id="PIRSF028177">
    <property type="entry name" value="Polyketide_synth_Omtfrase_TcmP"/>
    <property type="match status" value="1"/>
</dbReference>
<keyword evidence="2 3" id="KW-0808">Transferase</keyword>
<keyword evidence="4" id="KW-1185">Reference proteome</keyword>
<evidence type="ECO:0000313" key="3">
    <source>
        <dbReference type="EMBL" id="BBX16430.1"/>
    </source>
</evidence>
<dbReference type="SUPFAM" id="SSF53335">
    <property type="entry name" value="S-adenosyl-L-methionine-dependent methyltransferases"/>
    <property type="match status" value="1"/>
</dbReference>
<accession>A0A7I7JX65</accession>
<dbReference type="PANTHER" id="PTHR43619:SF2">
    <property type="entry name" value="S-ADENOSYL-L-METHIONINE-DEPENDENT METHYLTRANSFERASES SUPERFAMILY PROTEIN"/>
    <property type="match status" value="1"/>
</dbReference>
<dbReference type="OrthoDB" id="9800233at2"/>
<gene>
    <name evidence="3" type="ORF">MDUV_12900</name>
</gene>
<dbReference type="KEGG" id="mdu:MDUV_12900"/>
<sequence>MDVGDLSPVERTTLLTEYARAVDARQPRPILGDPLADEVVRKIDYDYSTLGVTPSVRCLVALRARMLDDRVRAFVAAHPDAVVVDLGSGLSSMVYRVDPPGSVDWYSVDLPGVLALRSALLPPRTGSHTVAASVAEPGWCDAIPAHRPTMAVADGLFAFLTEPAIVSLLRRITGHFDSGAVAFNDYGRVSKLNRITGQLAMRGSNSPHLQWNFAGFKDPRQPERWNSDLRLVEEASAMFEPETEQFPRGLRAASRLARRVPAIARKARILRFEFARS</sequence>
<dbReference type="Proteomes" id="UP000467006">
    <property type="component" value="Chromosome"/>
</dbReference>
<dbReference type="GO" id="GO:0008168">
    <property type="term" value="F:methyltransferase activity"/>
    <property type="evidence" value="ECO:0007669"/>
    <property type="project" value="UniProtKB-KW"/>
</dbReference>